<name>A0A3S4S987_MYCCI</name>
<reference evidence="1 2" key="1">
    <citation type="submission" date="2018-12" db="EMBL/GenBank/DDBJ databases">
        <authorList>
            <consortium name="Pathogen Informatics"/>
        </authorList>
    </citation>
    <scope>NUCLEOTIDE SEQUENCE [LARGE SCALE GENOMIC DNA]</scope>
    <source>
        <strain evidence="1 2">NCTC10485</strain>
    </source>
</reference>
<keyword evidence="2" id="KW-1185">Reference proteome</keyword>
<evidence type="ECO:0000313" key="1">
    <source>
        <dbReference type="EMBL" id="VEG47911.1"/>
    </source>
</evidence>
<gene>
    <name evidence="1" type="ORF">NCTC10485_02203</name>
</gene>
<organism evidence="1 2">
    <name type="scientific">Mycolicibacterium chitae</name>
    <name type="common">Mycobacterium chitae</name>
    <dbReference type="NCBI Taxonomy" id="1792"/>
    <lineage>
        <taxon>Bacteria</taxon>
        <taxon>Bacillati</taxon>
        <taxon>Actinomycetota</taxon>
        <taxon>Actinomycetes</taxon>
        <taxon>Mycobacteriales</taxon>
        <taxon>Mycobacteriaceae</taxon>
        <taxon>Mycolicibacterium</taxon>
    </lineage>
</organism>
<dbReference type="RefSeq" id="WP_126333778.1">
    <property type="nucleotide sequence ID" value="NZ_AP022604.1"/>
</dbReference>
<evidence type="ECO:0000313" key="2">
    <source>
        <dbReference type="Proteomes" id="UP000282551"/>
    </source>
</evidence>
<sequence>MLDRVDFSVTRQAPTLDHYRREWTPGPDVTLGGVWVGAVVSDQAGRNYLGLRGTDDFVTGMTHVVSPVCGFRALHPGAEATHLFSEYSGIDWFEPLTYTDSGDRLQTSYPSGRFEWDDDGFHWYDAGNRWELHGRTVSDVAITHVPIQPGIEHQVHYRHELMYATGIIDGVEVSGYAHQDFAYGPPGMIYTELPVARHLQGMWMSWLHAYPDGRLGGGSFWQGRDGLDFGPGYLLEDGVTTVHRDIVATPTFDENGKMTALEATVGAASYNFAFDTSGSPLHYFGRVVSDGAGTAPARSWCWVEYAGGMLTPELLDMMNQQFRLVRGR</sequence>
<dbReference type="AlphaFoldDB" id="A0A3S4S987"/>
<proteinExistence type="predicted"/>
<dbReference type="OrthoDB" id="4685828at2"/>
<dbReference type="EMBL" id="LR134355">
    <property type="protein sequence ID" value="VEG47911.1"/>
    <property type="molecule type" value="Genomic_DNA"/>
</dbReference>
<accession>A0A3S4S987</accession>
<protein>
    <submittedName>
        <fullName evidence="1">Uncharacterized protein</fullName>
    </submittedName>
</protein>
<dbReference type="Proteomes" id="UP000282551">
    <property type="component" value="Chromosome"/>
</dbReference>